<dbReference type="EMBL" id="JYDL01000496">
    <property type="protein sequence ID" value="KRX12335.1"/>
    <property type="molecule type" value="Genomic_DNA"/>
</dbReference>
<accession>A0A0V0RCZ1</accession>
<reference evidence="1 2" key="1">
    <citation type="submission" date="2015-01" db="EMBL/GenBank/DDBJ databases">
        <title>Evolution of Trichinella species and genotypes.</title>
        <authorList>
            <person name="Korhonen P.K."/>
            <person name="Edoardo P."/>
            <person name="Giuseppe L.R."/>
            <person name="Gasser R.B."/>
        </authorList>
    </citation>
    <scope>NUCLEOTIDE SEQUENCE [LARGE SCALE GENOMIC DNA]</scope>
    <source>
        <strain evidence="1">ISS37</strain>
    </source>
</reference>
<evidence type="ECO:0000313" key="2">
    <source>
        <dbReference type="Proteomes" id="UP000054630"/>
    </source>
</evidence>
<protein>
    <submittedName>
        <fullName evidence="1">Uncharacterized protein</fullName>
    </submittedName>
</protein>
<comment type="caution">
    <text evidence="1">The sequence shown here is derived from an EMBL/GenBank/DDBJ whole genome shotgun (WGS) entry which is preliminary data.</text>
</comment>
<keyword evidence="2" id="KW-1185">Reference proteome</keyword>
<dbReference type="Proteomes" id="UP000054630">
    <property type="component" value="Unassembled WGS sequence"/>
</dbReference>
<sequence>MANITQEQALIDHQQNNGCASQLQSITTILYCCQRE</sequence>
<name>A0A0V0RCZ1_9BILA</name>
<organism evidence="1 2">
    <name type="scientific">Trichinella nelsoni</name>
    <dbReference type="NCBI Taxonomy" id="6336"/>
    <lineage>
        <taxon>Eukaryota</taxon>
        <taxon>Metazoa</taxon>
        <taxon>Ecdysozoa</taxon>
        <taxon>Nematoda</taxon>
        <taxon>Enoplea</taxon>
        <taxon>Dorylaimia</taxon>
        <taxon>Trichinellida</taxon>
        <taxon>Trichinellidae</taxon>
        <taxon>Trichinella</taxon>
    </lineage>
</organism>
<gene>
    <name evidence="1" type="ORF">T07_3796</name>
</gene>
<evidence type="ECO:0000313" key="1">
    <source>
        <dbReference type="EMBL" id="KRX12335.1"/>
    </source>
</evidence>
<proteinExistence type="predicted"/>
<dbReference type="AlphaFoldDB" id="A0A0V0RCZ1"/>